<gene>
    <name evidence="1" type="ORF">HYY20_12520</name>
</gene>
<sequence>MGVEVYEKLRQHLDRLPLGAPKTAEGVEIEFLKRLFTEEEAELATQLIPMPEGLDSIAQRTGRDKGALSAKLEAMADKGLVFRVGEKGNRCYNIIPILPGIYEFQVDRIDAELAHIFDDYYMKALGNEVFGAKTPWMRVVPVEREIPQQMEVFPYEKVSEIIKAADVICVAECICRKERKLVGAGCDAPTDNCLVFSHWAHFDLENGSGRRITQEEALQIAKKAEEAG</sequence>
<organism evidence="1 2">
    <name type="scientific">Tectimicrobiota bacterium</name>
    <dbReference type="NCBI Taxonomy" id="2528274"/>
    <lineage>
        <taxon>Bacteria</taxon>
        <taxon>Pseudomonadati</taxon>
        <taxon>Nitrospinota/Tectimicrobiota group</taxon>
        <taxon>Candidatus Tectimicrobiota</taxon>
    </lineage>
</organism>
<evidence type="ECO:0000313" key="1">
    <source>
        <dbReference type="EMBL" id="MBI2877695.1"/>
    </source>
</evidence>
<feature type="non-terminal residue" evidence="1">
    <location>
        <position position="228"/>
    </location>
</feature>
<proteinExistence type="predicted"/>
<evidence type="ECO:0000313" key="2">
    <source>
        <dbReference type="Proteomes" id="UP000769766"/>
    </source>
</evidence>
<dbReference type="AlphaFoldDB" id="A0A932FWD4"/>
<name>A0A932FWD4_UNCTE</name>
<reference evidence="1" key="1">
    <citation type="submission" date="2020-07" db="EMBL/GenBank/DDBJ databases">
        <title>Huge and variable diversity of episymbiotic CPR bacteria and DPANN archaea in groundwater ecosystems.</title>
        <authorList>
            <person name="He C.Y."/>
            <person name="Keren R."/>
            <person name="Whittaker M."/>
            <person name="Farag I.F."/>
            <person name="Doudna J."/>
            <person name="Cate J.H.D."/>
            <person name="Banfield J.F."/>
        </authorList>
    </citation>
    <scope>NUCLEOTIDE SEQUENCE</scope>
    <source>
        <strain evidence="1">NC_groundwater_672_Ag_B-0.1um_62_36</strain>
    </source>
</reference>
<comment type="caution">
    <text evidence="1">The sequence shown here is derived from an EMBL/GenBank/DDBJ whole genome shotgun (WGS) entry which is preliminary data.</text>
</comment>
<dbReference type="EMBL" id="JACPRF010000379">
    <property type="protein sequence ID" value="MBI2877695.1"/>
    <property type="molecule type" value="Genomic_DNA"/>
</dbReference>
<accession>A0A932FWD4</accession>
<dbReference type="Proteomes" id="UP000769766">
    <property type="component" value="Unassembled WGS sequence"/>
</dbReference>
<protein>
    <submittedName>
        <fullName evidence="1">4Fe-4S ferredoxin</fullName>
    </submittedName>
</protein>